<evidence type="ECO:0000313" key="5">
    <source>
        <dbReference type="Proteomes" id="UP000053240"/>
    </source>
</evidence>
<proteinExistence type="predicted"/>
<evidence type="ECO:0000313" key="4">
    <source>
        <dbReference type="EMBL" id="KPJ08530.1"/>
    </source>
</evidence>
<name>A0A194QU64_PAPMA</name>
<dbReference type="InterPro" id="IPR011989">
    <property type="entry name" value="ARM-like"/>
</dbReference>
<dbReference type="PANTHER" id="PTHR23312">
    <property type="entry name" value="ARMC5 ARMADILLO REPEAT-CONTAINING -RELATED"/>
    <property type="match status" value="1"/>
</dbReference>
<dbReference type="Pfam" id="PF00651">
    <property type="entry name" value="BTB"/>
    <property type="match status" value="1"/>
</dbReference>
<reference evidence="4 5" key="1">
    <citation type="journal article" date="2015" name="Nat. Commun.">
        <title>Outbred genome sequencing and CRISPR/Cas9 gene editing in butterflies.</title>
        <authorList>
            <person name="Li X."/>
            <person name="Fan D."/>
            <person name="Zhang W."/>
            <person name="Liu G."/>
            <person name="Zhang L."/>
            <person name="Zhao L."/>
            <person name="Fang X."/>
            <person name="Chen L."/>
            <person name="Dong Y."/>
            <person name="Chen Y."/>
            <person name="Ding Y."/>
            <person name="Zhao R."/>
            <person name="Feng M."/>
            <person name="Zhu Y."/>
            <person name="Feng Y."/>
            <person name="Jiang X."/>
            <person name="Zhu D."/>
            <person name="Xiang H."/>
            <person name="Feng X."/>
            <person name="Li S."/>
            <person name="Wang J."/>
            <person name="Zhang G."/>
            <person name="Kronforst M.R."/>
            <person name="Wang W."/>
        </authorList>
    </citation>
    <scope>NUCLEOTIDE SEQUENCE [LARGE SCALE GENOMIC DNA]</scope>
    <source>
        <strain evidence="4">Ya'a_city_454_Pm</strain>
        <tissue evidence="4">Whole body</tissue>
    </source>
</reference>
<dbReference type="FunCoup" id="A0A194QU64">
    <property type="interactions" value="233"/>
</dbReference>
<dbReference type="InterPro" id="IPR016024">
    <property type="entry name" value="ARM-type_fold"/>
</dbReference>
<dbReference type="PANTHER" id="PTHR23312:SF8">
    <property type="entry name" value="ARMADILLO REPEAT-CONTAINING PROTEIN 5"/>
    <property type="match status" value="1"/>
</dbReference>
<dbReference type="SUPFAM" id="SSF48371">
    <property type="entry name" value="ARM repeat"/>
    <property type="match status" value="1"/>
</dbReference>
<sequence length="840" mass="93713">MDETSSLMVGKLNIFGPLISILKTVYRDSILGRTCRLIGNLAQRHSNAKGLHDHGAVEVLVTLIENRDKNTSIATLTMAVRAIRQLWMVTDKRDEMLSVNAVRCITVLLTAQCESAGIIESPNPTNEVDELKKSHEELINGILKCLGYFTTYSNPQCAEQIQGDGRGYKCLVALTKLFESTALKCLINLCYVPSCRPLLGTAGLVECLVGILQKLSDVAWWPEGSAKALALLSSDSVNRCRLRHCGGLPLLVSAARIVDGRSQKRPDDVNWERKRNEMVCKVLSEIPMSPDCSDAYPMSPYSDTNQSGLASPEYGPTRKRMRWDWSPESSVSAGEGSSASPYWADWSPQSSSCPTSPYSINEDSADSEISGRYSPVCSEPEIDDGAGKMTANELLALEVTRVDHDLDEFDMADDKSDDDQETSQEDVNKFNVNTKLSDISCVLVLLFRVSHGASYDTQQEMDPIERIDLLAGHDCLNGLLNYVERCKSPLGNPARILKKVLSSARCFMNVLKHRFPLRLYNMTQNSKHPRNECIQCMQVVKLSFKLLARLTVLAESSYGIGEISYQLLKGSQDMKRTLSITLPYIVSTAKPLKKYFIDCNALNVLLTTISESKEDNEIGITGLVKLANNIHIKDPKMLENRFKDKVSVSYDPILDNLLVDDVVTFELDDLSTVRANKLFLCQNSDVFSAMLMGCFKESGESCVRLRKASKSALEYLFTLLQCGLNNPKSDIIIFPMAENLETSLETLLLADRFLFERIKDILSSGIVQFQLCAESAERIYIWSLGDGMGFLCVEAAAYLLTGEMSAMQRTRSFTNILSLKYRDQWLDDIKSMIMRQLVKC</sequence>
<feature type="region of interest" description="Disordered" evidence="1">
    <location>
        <begin position="294"/>
        <end position="371"/>
    </location>
</feature>
<evidence type="ECO:0000259" key="2">
    <source>
        <dbReference type="Pfam" id="PF00651"/>
    </source>
</evidence>
<keyword evidence="5" id="KW-1185">Reference proteome</keyword>
<dbReference type="AlphaFoldDB" id="A0A194QU64"/>
<dbReference type="SUPFAM" id="SSF54695">
    <property type="entry name" value="POZ domain"/>
    <property type="match status" value="1"/>
</dbReference>
<feature type="compositionally biased region" description="Polar residues" evidence="1">
    <location>
        <begin position="347"/>
        <end position="362"/>
    </location>
</feature>
<organism evidence="4 5">
    <name type="scientific">Papilio machaon</name>
    <name type="common">Old World swallowtail butterfly</name>
    <dbReference type="NCBI Taxonomy" id="76193"/>
    <lineage>
        <taxon>Eukaryota</taxon>
        <taxon>Metazoa</taxon>
        <taxon>Ecdysozoa</taxon>
        <taxon>Arthropoda</taxon>
        <taxon>Hexapoda</taxon>
        <taxon>Insecta</taxon>
        <taxon>Pterygota</taxon>
        <taxon>Neoptera</taxon>
        <taxon>Endopterygota</taxon>
        <taxon>Lepidoptera</taxon>
        <taxon>Glossata</taxon>
        <taxon>Ditrysia</taxon>
        <taxon>Papilionoidea</taxon>
        <taxon>Papilionidae</taxon>
        <taxon>Papilioninae</taxon>
        <taxon>Papilio</taxon>
    </lineage>
</organism>
<dbReference type="Gene3D" id="1.25.10.10">
    <property type="entry name" value="Leucine-rich Repeat Variant"/>
    <property type="match status" value="1"/>
</dbReference>
<accession>A0A194QU64</accession>
<dbReference type="InterPro" id="IPR000210">
    <property type="entry name" value="BTB/POZ_dom"/>
</dbReference>
<dbReference type="InterPro" id="IPR055445">
    <property type="entry name" value="ARM_ARMC5"/>
</dbReference>
<dbReference type="EMBL" id="KQ461154">
    <property type="protein sequence ID" value="KPJ08530.1"/>
    <property type="molecule type" value="Genomic_DNA"/>
</dbReference>
<dbReference type="GO" id="GO:0009653">
    <property type="term" value="P:anatomical structure morphogenesis"/>
    <property type="evidence" value="ECO:0007669"/>
    <property type="project" value="TreeGrafter"/>
</dbReference>
<protein>
    <submittedName>
        <fullName evidence="4">Armadillo repeat-containing protein 5</fullName>
    </submittedName>
</protein>
<evidence type="ECO:0000259" key="3">
    <source>
        <dbReference type="Pfam" id="PF24768"/>
    </source>
</evidence>
<feature type="domain" description="ARMC5-like ARM-repeats" evidence="3">
    <location>
        <begin position="1"/>
        <end position="256"/>
    </location>
</feature>
<dbReference type="GO" id="GO:0005829">
    <property type="term" value="C:cytosol"/>
    <property type="evidence" value="ECO:0007669"/>
    <property type="project" value="TreeGrafter"/>
</dbReference>
<dbReference type="InterPro" id="IPR011333">
    <property type="entry name" value="SKP1/BTB/POZ_sf"/>
</dbReference>
<dbReference type="InParanoid" id="A0A194QU64"/>
<dbReference type="Gene3D" id="3.30.710.10">
    <property type="entry name" value="Potassium Channel Kv1.1, Chain A"/>
    <property type="match status" value="1"/>
</dbReference>
<feature type="domain" description="BTB" evidence="2">
    <location>
        <begin position="663"/>
        <end position="764"/>
    </location>
</feature>
<evidence type="ECO:0000256" key="1">
    <source>
        <dbReference type="SAM" id="MobiDB-lite"/>
    </source>
</evidence>
<dbReference type="Proteomes" id="UP000053240">
    <property type="component" value="Unassembled WGS sequence"/>
</dbReference>
<feature type="compositionally biased region" description="Low complexity" evidence="1">
    <location>
        <begin position="326"/>
        <end position="341"/>
    </location>
</feature>
<gene>
    <name evidence="4" type="ORF">RR48_12283</name>
</gene>
<dbReference type="Pfam" id="PF24768">
    <property type="entry name" value="ARM_ARMC5"/>
    <property type="match status" value="1"/>
</dbReference>
<dbReference type="STRING" id="76193.A0A194QU64"/>